<dbReference type="Proteomes" id="UP001283361">
    <property type="component" value="Unassembled WGS sequence"/>
</dbReference>
<evidence type="ECO:0000256" key="4">
    <source>
        <dbReference type="ARBA" id="ARBA00022448"/>
    </source>
</evidence>
<evidence type="ECO:0000313" key="12">
    <source>
        <dbReference type="EMBL" id="KAK3779028.1"/>
    </source>
</evidence>
<dbReference type="InterPro" id="IPR024603">
    <property type="entry name" value="COG_complex_COG2_C"/>
</dbReference>
<evidence type="ECO:0000259" key="11">
    <source>
        <dbReference type="Pfam" id="PF12022"/>
    </source>
</evidence>
<dbReference type="PANTHER" id="PTHR12961:SF0">
    <property type="entry name" value="CONSERVED OLIGOMERIC GOLGI COMPLEX SUBUNIT 2"/>
    <property type="match status" value="1"/>
</dbReference>
<feature type="domain" description="Conserved oligomeric Golgi complex subunit 2 N-terminal" evidence="10">
    <location>
        <begin position="20"/>
        <end position="92"/>
    </location>
</feature>
<evidence type="ECO:0000256" key="2">
    <source>
        <dbReference type="ARBA" id="ARBA00007603"/>
    </source>
</evidence>
<keyword evidence="4" id="KW-0813">Transport</keyword>
<gene>
    <name evidence="12" type="ORF">RRG08_034286</name>
</gene>
<evidence type="ECO:0000313" key="13">
    <source>
        <dbReference type="Proteomes" id="UP001283361"/>
    </source>
</evidence>
<comment type="similarity">
    <text evidence="2">Belongs to the COG2 family.</text>
</comment>
<protein>
    <recommendedName>
        <fullName evidence="3">Conserved oligomeric Golgi complex subunit 2</fullName>
    </recommendedName>
    <alternativeName>
        <fullName evidence="8">Component of oligomeric Golgi complex 2</fullName>
    </alternativeName>
</protein>
<dbReference type="Pfam" id="PF12022">
    <property type="entry name" value="COG2_C"/>
    <property type="match status" value="1"/>
</dbReference>
<dbReference type="InterPro" id="IPR024602">
    <property type="entry name" value="COG_su2_N"/>
</dbReference>
<feature type="region of interest" description="Disordered" evidence="9">
    <location>
        <begin position="470"/>
        <end position="520"/>
    </location>
</feature>
<name>A0AAE1A151_9GAST</name>
<dbReference type="GO" id="GO:0000139">
    <property type="term" value="C:Golgi membrane"/>
    <property type="evidence" value="ECO:0007669"/>
    <property type="project" value="UniProtKB-SubCell"/>
</dbReference>
<keyword evidence="6" id="KW-0333">Golgi apparatus</keyword>
<comment type="subcellular location">
    <subcellularLocation>
        <location evidence="1">Golgi apparatus membrane</location>
        <topology evidence="1">Peripheral membrane protein</topology>
    </subcellularLocation>
</comment>
<feature type="compositionally biased region" description="Basic and acidic residues" evidence="9">
    <location>
        <begin position="470"/>
        <end position="485"/>
    </location>
</feature>
<dbReference type="Pfam" id="PF06148">
    <property type="entry name" value="COG2_N"/>
    <property type="match status" value="1"/>
</dbReference>
<sequence>MTVDAAGKGFSLPSGPASICFDKEEFMKAGFEVDKFIVECRKKVPLETLRDDLGLYLKVVRSAMIELINKDYADFVNLSTNLVGMDKAITNLTTPLGQLKEEVLSVQTAMDVAIKAVEEKIKQQQEIMRKKAVLQRLMNITHSVEKIEKLLGIQGGSEGDTSPGQLTGPLIERVATEFNKLQFYVTRSKGHPLVDKVKPRIATITTTLQYSLEGSFLSGLETGKTGMLRQCLRTYALIDKTHDAEDLFREHVVRPFMEEIINEDFLAQNNSDLSAVFEEVLTFVPEKCSVLSNITTGTSGGDIVRGYDFVVNAVFPEIVSSLEIRTSSIFAPGNPDIFHKKYTACMQFLDSFESQCGSQASVKRLRQHPSYVSLLGKWSLPVYFQIRFQDIANRFETALCYGLSNSSGLNDFHLNSTAMMLTCFEECWKQEIYLPALLHRFVKLNIQLLSRFKTWLDEVYQEELSRKTESISDMKQRSSTPDKLRSSPSFDASTRSTSPVPKSTSLSVTETSPQQQPLTTGQTVALMTDIDLLSKKVDELFNSCIKPRLVEIGVENSDAVKESLISCVSAICDCRPRFWAMVTEDVVKQCSGSLTQVNDIPRLYRRTNKEVPTKPSAYLTGVMKPLIGFCDEHESSLSVIQKEEFLSYVFTALAQQFCEVTSEVLVSTKKMEESLRRLKKARGTDKEKEKAGGVTDSDKIRTQIIIDIENFYSQMQSLGLKVSDAEGHSKLVALSQDARTDMTSSL</sequence>
<proteinExistence type="inferred from homology"/>
<keyword evidence="5" id="KW-0653">Protein transport</keyword>
<evidence type="ECO:0000256" key="5">
    <source>
        <dbReference type="ARBA" id="ARBA00022927"/>
    </source>
</evidence>
<evidence type="ECO:0000256" key="9">
    <source>
        <dbReference type="SAM" id="MobiDB-lite"/>
    </source>
</evidence>
<dbReference type="GO" id="GO:0017119">
    <property type="term" value="C:Golgi transport complex"/>
    <property type="evidence" value="ECO:0007669"/>
    <property type="project" value="TreeGrafter"/>
</dbReference>
<keyword evidence="13" id="KW-1185">Reference proteome</keyword>
<dbReference type="GO" id="GO:0007030">
    <property type="term" value="P:Golgi organization"/>
    <property type="evidence" value="ECO:0007669"/>
    <property type="project" value="InterPro"/>
</dbReference>
<dbReference type="EMBL" id="JAWDGP010002890">
    <property type="protein sequence ID" value="KAK3779028.1"/>
    <property type="molecule type" value="Genomic_DNA"/>
</dbReference>
<feature type="domain" description="COG complex component COG2 C-terminal" evidence="11">
    <location>
        <begin position="377"/>
        <end position="708"/>
    </location>
</feature>
<accession>A0AAE1A151</accession>
<dbReference type="GO" id="GO:0006891">
    <property type="term" value="P:intra-Golgi vesicle-mediated transport"/>
    <property type="evidence" value="ECO:0007669"/>
    <property type="project" value="TreeGrafter"/>
</dbReference>
<dbReference type="InterPro" id="IPR009316">
    <property type="entry name" value="COG2"/>
</dbReference>
<reference evidence="12" key="1">
    <citation type="journal article" date="2023" name="G3 (Bethesda)">
        <title>A reference genome for the long-term kleptoplast-retaining sea slug Elysia crispata morphotype clarki.</title>
        <authorList>
            <person name="Eastman K.E."/>
            <person name="Pendleton A.L."/>
            <person name="Shaikh M.A."/>
            <person name="Suttiyut T."/>
            <person name="Ogas R."/>
            <person name="Tomko P."/>
            <person name="Gavelis G."/>
            <person name="Widhalm J.R."/>
            <person name="Wisecaver J.H."/>
        </authorList>
    </citation>
    <scope>NUCLEOTIDE SEQUENCE</scope>
    <source>
        <strain evidence="12">ECLA1</strain>
    </source>
</reference>
<evidence type="ECO:0000256" key="1">
    <source>
        <dbReference type="ARBA" id="ARBA00004395"/>
    </source>
</evidence>
<keyword evidence="7" id="KW-0472">Membrane</keyword>
<evidence type="ECO:0000256" key="7">
    <source>
        <dbReference type="ARBA" id="ARBA00023136"/>
    </source>
</evidence>
<dbReference type="PANTHER" id="PTHR12961">
    <property type="entry name" value="CONSERVED OLIGOMERIC GOLGI COMPLEX COMPONENT 2"/>
    <property type="match status" value="1"/>
</dbReference>
<evidence type="ECO:0000256" key="3">
    <source>
        <dbReference type="ARBA" id="ARBA00020977"/>
    </source>
</evidence>
<dbReference type="AlphaFoldDB" id="A0AAE1A151"/>
<organism evidence="12 13">
    <name type="scientific">Elysia crispata</name>
    <name type="common">lettuce slug</name>
    <dbReference type="NCBI Taxonomy" id="231223"/>
    <lineage>
        <taxon>Eukaryota</taxon>
        <taxon>Metazoa</taxon>
        <taxon>Spiralia</taxon>
        <taxon>Lophotrochozoa</taxon>
        <taxon>Mollusca</taxon>
        <taxon>Gastropoda</taxon>
        <taxon>Heterobranchia</taxon>
        <taxon>Euthyneura</taxon>
        <taxon>Panpulmonata</taxon>
        <taxon>Sacoglossa</taxon>
        <taxon>Placobranchoidea</taxon>
        <taxon>Plakobranchidae</taxon>
        <taxon>Elysia</taxon>
    </lineage>
</organism>
<comment type="caution">
    <text evidence="12">The sequence shown here is derived from an EMBL/GenBank/DDBJ whole genome shotgun (WGS) entry which is preliminary data.</text>
</comment>
<evidence type="ECO:0000256" key="8">
    <source>
        <dbReference type="ARBA" id="ARBA00031344"/>
    </source>
</evidence>
<evidence type="ECO:0000259" key="10">
    <source>
        <dbReference type="Pfam" id="PF06148"/>
    </source>
</evidence>
<dbReference type="GO" id="GO:0015031">
    <property type="term" value="P:protein transport"/>
    <property type="evidence" value="ECO:0007669"/>
    <property type="project" value="UniProtKB-KW"/>
</dbReference>
<evidence type="ECO:0000256" key="6">
    <source>
        <dbReference type="ARBA" id="ARBA00023034"/>
    </source>
</evidence>
<feature type="compositionally biased region" description="Polar residues" evidence="9">
    <location>
        <begin position="486"/>
        <end position="520"/>
    </location>
</feature>